<keyword evidence="1" id="KW-0812">Transmembrane</keyword>
<dbReference type="AlphaFoldDB" id="X0RYM7"/>
<keyword evidence="1" id="KW-0472">Membrane</keyword>
<evidence type="ECO:0000256" key="1">
    <source>
        <dbReference type="SAM" id="Phobius"/>
    </source>
</evidence>
<proteinExistence type="predicted"/>
<reference evidence="2" key="1">
    <citation type="journal article" date="2014" name="Front. Microbiol.">
        <title>High frequency of phylogenetically diverse reductive dehalogenase-homologous genes in deep subseafloor sedimentary metagenomes.</title>
        <authorList>
            <person name="Kawai M."/>
            <person name="Futagami T."/>
            <person name="Toyoda A."/>
            <person name="Takaki Y."/>
            <person name="Nishi S."/>
            <person name="Hori S."/>
            <person name="Arai W."/>
            <person name="Tsubouchi T."/>
            <person name="Morono Y."/>
            <person name="Uchiyama I."/>
            <person name="Ito T."/>
            <person name="Fujiyama A."/>
            <person name="Inagaki F."/>
            <person name="Takami H."/>
        </authorList>
    </citation>
    <scope>NUCLEOTIDE SEQUENCE</scope>
    <source>
        <strain evidence="2">Expedition CK06-06</strain>
    </source>
</reference>
<feature type="transmembrane region" description="Helical" evidence="1">
    <location>
        <begin position="358"/>
        <end position="376"/>
    </location>
</feature>
<dbReference type="SMART" id="SM00028">
    <property type="entry name" value="TPR"/>
    <property type="match status" value="1"/>
</dbReference>
<feature type="transmembrane region" description="Helical" evidence="1">
    <location>
        <begin position="161"/>
        <end position="186"/>
    </location>
</feature>
<dbReference type="EMBL" id="BARS01002860">
    <property type="protein sequence ID" value="GAF73924.1"/>
    <property type="molecule type" value="Genomic_DNA"/>
</dbReference>
<dbReference type="PANTHER" id="PTHR44395">
    <property type="match status" value="1"/>
</dbReference>
<dbReference type="Gene3D" id="1.25.40.10">
    <property type="entry name" value="Tetratricopeptide repeat domain"/>
    <property type="match status" value="1"/>
</dbReference>
<dbReference type="InterPro" id="IPR011990">
    <property type="entry name" value="TPR-like_helical_dom_sf"/>
</dbReference>
<feature type="transmembrane region" description="Helical" evidence="1">
    <location>
        <begin position="198"/>
        <end position="217"/>
    </location>
</feature>
<dbReference type="PANTHER" id="PTHR44395:SF1">
    <property type="entry name" value="PROTEIN O-MANNOSYL-TRANSFERASE TMTC3"/>
    <property type="match status" value="1"/>
</dbReference>
<accession>X0RYM7</accession>
<dbReference type="InterPro" id="IPR019734">
    <property type="entry name" value="TPR_rpt"/>
</dbReference>
<dbReference type="PROSITE" id="PS50005">
    <property type="entry name" value="TPR"/>
    <property type="match status" value="1"/>
</dbReference>
<name>X0RYM7_9ZZZZ</name>
<feature type="transmembrane region" description="Helical" evidence="1">
    <location>
        <begin position="333"/>
        <end position="352"/>
    </location>
</feature>
<feature type="transmembrane region" description="Helical" evidence="1">
    <location>
        <begin position="269"/>
        <end position="290"/>
    </location>
</feature>
<sequence>MAIIVIVFCCYWPVINGGFLWDDNDFFINDVPEQPTTRLIHASDGLYGIWFSAEAVDYWPLTLSAFWVQWRCWGMEPQGYHLTNIALHAIGAILIWRVLSALRIPGAWLGALLFSVHPATVASVAWISELKNVLSLPLYACSLLCWIHFEDTQKKRWYGLALLTFFLALTAKASTVTLPLLLLGLACWRRGRICRQDYMRVVPFFLLSLAMGLVTLSLQHKATALLPVRPEGLASRILASGWVVWHYLLTALAPFRLSMVYPRWEVDPASLVAWFPLTALVALFALLWGYRRTTTGGPLLIALGYFVLSLAPVLGILSMSFHRYSLVSDHLQYLALPAITTLIATALVQWARNTRRRAVPLGIALSLIVVLSFLTFQRAEVFRSGKNLWRDTIQKNPTAVVAHVNFGVLLHDEGRFDEAVAHYEKALRIKVGSYEARSNLGLTL</sequence>
<comment type="caution">
    <text evidence="2">The sequence shown here is derived from an EMBL/GenBank/DDBJ whole genome shotgun (WGS) entry which is preliminary data.</text>
</comment>
<organism evidence="2">
    <name type="scientific">marine sediment metagenome</name>
    <dbReference type="NCBI Taxonomy" id="412755"/>
    <lineage>
        <taxon>unclassified sequences</taxon>
        <taxon>metagenomes</taxon>
        <taxon>ecological metagenomes</taxon>
    </lineage>
</organism>
<evidence type="ECO:0000313" key="2">
    <source>
        <dbReference type="EMBL" id="GAF73924.1"/>
    </source>
</evidence>
<feature type="transmembrane region" description="Helical" evidence="1">
    <location>
        <begin position="80"/>
        <end position="99"/>
    </location>
</feature>
<protein>
    <submittedName>
        <fullName evidence="2">Uncharacterized protein</fullName>
    </submittedName>
</protein>
<feature type="transmembrane region" description="Helical" evidence="1">
    <location>
        <begin position="302"/>
        <end position="321"/>
    </location>
</feature>
<gene>
    <name evidence="2" type="ORF">S01H1_05490</name>
</gene>
<keyword evidence="1" id="KW-1133">Transmembrane helix</keyword>
<feature type="non-terminal residue" evidence="2">
    <location>
        <position position="444"/>
    </location>
</feature>
<dbReference type="SUPFAM" id="SSF48452">
    <property type="entry name" value="TPR-like"/>
    <property type="match status" value="1"/>
</dbReference>
<feature type="transmembrane region" description="Helical" evidence="1">
    <location>
        <begin position="105"/>
        <end position="126"/>
    </location>
</feature>